<sequence length="102" mass="12110">MVFSLFDIMYVMMGILFVFKYFGSNNIKKPNINTSLVTDDINYFITNNNNGDKIILYYEECGDSCMMDYNYDIKYDVLHDYNITYTNHNTNVETNEIEVIYI</sequence>
<accession>A0A6C0EEH2</accession>
<evidence type="ECO:0000313" key="2">
    <source>
        <dbReference type="EMBL" id="QHT27524.1"/>
    </source>
</evidence>
<keyword evidence="1" id="KW-0812">Transmembrane</keyword>
<keyword evidence="1" id="KW-1133">Transmembrane helix</keyword>
<protein>
    <submittedName>
        <fullName evidence="2">Uncharacterized protein</fullName>
    </submittedName>
</protein>
<feature type="transmembrane region" description="Helical" evidence="1">
    <location>
        <begin position="6"/>
        <end position="23"/>
    </location>
</feature>
<evidence type="ECO:0000256" key="1">
    <source>
        <dbReference type="SAM" id="Phobius"/>
    </source>
</evidence>
<reference evidence="2" key="1">
    <citation type="journal article" date="2020" name="Nature">
        <title>Giant virus diversity and host interactions through global metagenomics.</title>
        <authorList>
            <person name="Schulz F."/>
            <person name="Roux S."/>
            <person name="Paez-Espino D."/>
            <person name="Jungbluth S."/>
            <person name="Walsh D.A."/>
            <person name="Denef V.J."/>
            <person name="McMahon K.D."/>
            <person name="Konstantinidis K.T."/>
            <person name="Eloe-Fadrosh E.A."/>
            <person name="Kyrpides N.C."/>
            <person name="Woyke T."/>
        </authorList>
    </citation>
    <scope>NUCLEOTIDE SEQUENCE</scope>
    <source>
        <strain evidence="2">GVMAG-M-3300023179-33</strain>
    </source>
</reference>
<organism evidence="2">
    <name type="scientific">viral metagenome</name>
    <dbReference type="NCBI Taxonomy" id="1070528"/>
    <lineage>
        <taxon>unclassified sequences</taxon>
        <taxon>metagenomes</taxon>
        <taxon>organismal metagenomes</taxon>
    </lineage>
</organism>
<keyword evidence="1" id="KW-0472">Membrane</keyword>
<dbReference type="AlphaFoldDB" id="A0A6C0EEH2"/>
<proteinExistence type="predicted"/>
<name>A0A6C0EEH2_9ZZZZ</name>
<dbReference type="EMBL" id="MN739823">
    <property type="protein sequence ID" value="QHT27524.1"/>
    <property type="molecule type" value="Genomic_DNA"/>
</dbReference>